<evidence type="ECO:0000313" key="1">
    <source>
        <dbReference type="EMBL" id="KAH9324821.1"/>
    </source>
</evidence>
<dbReference type="Proteomes" id="UP000824469">
    <property type="component" value="Unassembled WGS sequence"/>
</dbReference>
<dbReference type="AlphaFoldDB" id="A0AA38GLB2"/>
<keyword evidence="2" id="KW-1185">Reference proteome</keyword>
<gene>
    <name evidence="1" type="ORF">KI387_004999</name>
</gene>
<name>A0AA38GLB2_TAXCH</name>
<reference evidence="1 2" key="1">
    <citation type="journal article" date="2021" name="Nat. Plants">
        <title>The Taxus genome provides insights into paclitaxel biosynthesis.</title>
        <authorList>
            <person name="Xiong X."/>
            <person name="Gou J."/>
            <person name="Liao Q."/>
            <person name="Li Y."/>
            <person name="Zhou Q."/>
            <person name="Bi G."/>
            <person name="Li C."/>
            <person name="Du R."/>
            <person name="Wang X."/>
            <person name="Sun T."/>
            <person name="Guo L."/>
            <person name="Liang H."/>
            <person name="Lu P."/>
            <person name="Wu Y."/>
            <person name="Zhang Z."/>
            <person name="Ro D.K."/>
            <person name="Shang Y."/>
            <person name="Huang S."/>
            <person name="Yan J."/>
        </authorList>
    </citation>
    <scope>NUCLEOTIDE SEQUENCE [LARGE SCALE GENOMIC DNA]</scope>
    <source>
        <strain evidence="1">Ta-2019</strain>
    </source>
</reference>
<comment type="caution">
    <text evidence="1">The sequence shown here is derived from an EMBL/GenBank/DDBJ whole genome shotgun (WGS) entry which is preliminary data.</text>
</comment>
<evidence type="ECO:0000313" key="2">
    <source>
        <dbReference type="Proteomes" id="UP000824469"/>
    </source>
</evidence>
<organism evidence="1 2">
    <name type="scientific">Taxus chinensis</name>
    <name type="common">Chinese yew</name>
    <name type="synonym">Taxus wallichiana var. chinensis</name>
    <dbReference type="NCBI Taxonomy" id="29808"/>
    <lineage>
        <taxon>Eukaryota</taxon>
        <taxon>Viridiplantae</taxon>
        <taxon>Streptophyta</taxon>
        <taxon>Embryophyta</taxon>
        <taxon>Tracheophyta</taxon>
        <taxon>Spermatophyta</taxon>
        <taxon>Pinopsida</taxon>
        <taxon>Pinidae</taxon>
        <taxon>Conifers II</taxon>
        <taxon>Cupressales</taxon>
        <taxon>Taxaceae</taxon>
        <taxon>Taxus</taxon>
    </lineage>
</organism>
<dbReference type="EMBL" id="JAHRHJ020000002">
    <property type="protein sequence ID" value="KAH9324821.1"/>
    <property type="molecule type" value="Genomic_DNA"/>
</dbReference>
<proteinExistence type="predicted"/>
<sequence>MAQVQIDKAEGSFECQTRVHISCFQYGPDKYLVIEKGCPCVPDISCVENVKLETAAPSPTPIQAWFLIDLGNDHIIIQNAADRNKYLNVVDGE</sequence>
<accession>A0AA38GLB2</accession>
<feature type="non-terminal residue" evidence="1">
    <location>
        <position position="1"/>
    </location>
</feature>
<protein>
    <submittedName>
        <fullName evidence="1">Uncharacterized protein</fullName>
    </submittedName>
</protein>